<evidence type="ECO:0000256" key="1">
    <source>
        <dbReference type="ARBA" id="ARBA00006432"/>
    </source>
</evidence>
<dbReference type="EMBL" id="UINC01205902">
    <property type="protein sequence ID" value="SVE27286.1"/>
    <property type="molecule type" value="Genomic_DNA"/>
</dbReference>
<name>A0A383C4C9_9ZZZZ</name>
<dbReference type="AlphaFoldDB" id="A0A383C4C9"/>
<dbReference type="Gene3D" id="3.40.50.12780">
    <property type="entry name" value="N-terminal domain of ligase-like"/>
    <property type="match status" value="1"/>
</dbReference>
<feature type="domain" description="AMP-dependent synthetase/ligase" evidence="2">
    <location>
        <begin position="129"/>
        <end position="232"/>
    </location>
</feature>
<accession>A0A383C4C9</accession>
<organism evidence="4">
    <name type="scientific">marine metagenome</name>
    <dbReference type="NCBI Taxonomy" id="408172"/>
    <lineage>
        <taxon>unclassified sequences</taxon>
        <taxon>metagenomes</taxon>
        <taxon>ecological metagenomes</taxon>
    </lineage>
</organism>
<dbReference type="InterPro" id="IPR042099">
    <property type="entry name" value="ANL_N_sf"/>
</dbReference>
<protein>
    <recommendedName>
        <fullName evidence="5">Acetyl-coenzyme A synthetase N-terminal domain-containing protein</fullName>
    </recommendedName>
</protein>
<dbReference type="InterPro" id="IPR000873">
    <property type="entry name" value="AMP-dep_synth/lig_dom"/>
</dbReference>
<dbReference type="GO" id="GO:0006085">
    <property type="term" value="P:acetyl-CoA biosynthetic process"/>
    <property type="evidence" value="ECO:0007669"/>
    <property type="project" value="TreeGrafter"/>
</dbReference>
<dbReference type="GO" id="GO:0003987">
    <property type="term" value="F:acetate-CoA ligase activity"/>
    <property type="evidence" value="ECO:0007669"/>
    <property type="project" value="TreeGrafter"/>
</dbReference>
<dbReference type="Pfam" id="PF16177">
    <property type="entry name" value="ACAS_N"/>
    <property type="match status" value="1"/>
</dbReference>
<dbReference type="SUPFAM" id="SSF56801">
    <property type="entry name" value="Acetyl-CoA synthetase-like"/>
    <property type="match status" value="1"/>
</dbReference>
<comment type="similarity">
    <text evidence="1">Belongs to the ATP-dependent AMP-binding enzyme family.</text>
</comment>
<dbReference type="InterPro" id="IPR032387">
    <property type="entry name" value="ACAS_N"/>
</dbReference>
<sequence length="242" mass="27107">RRAGRIPVLSLAFVFRGKAHRQGLGNRDIVFPFHENFTKFMSDPNPDEMISPPQAVSANAHVGDMEQYGELYQRSVTDPEGFWAEVAEGFHWFRKWDSVRSFNYNLDDGPIDLRWFEGGKTNVCYNCLDRHLEQRGDKTAVIWEGNEPGEDETLTYRELHDKACRFSNLLKSRGVGKGDRVSIYLPMVPEATVAMLACARIGAVHSVVFGGFSAEALADRIVDSTCKTLITANGTFRGAKAI</sequence>
<gene>
    <name evidence="4" type="ORF">METZ01_LOCUS480140</name>
</gene>
<evidence type="ECO:0000259" key="2">
    <source>
        <dbReference type="Pfam" id="PF00501"/>
    </source>
</evidence>
<dbReference type="Pfam" id="PF00501">
    <property type="entry name" value="AMP-binding"/>
    <property type="match status" value="1"/>
</dbReference>
<reference evidence="4" key="1">
    <citation type="submission" date="2018-05" db="EMBL/GenBank/DDBJ databases">
        <authorList>
            <person name="Lanie J.A."/>
            <person name="Ng W.-L."/>
            <person name="Kazmierczak K.M."/>
            <person name="Andrzejewski T.M."/>
            <person name="Davidsen T.M."/>
            <person name="Wayne K.J."/>
            <person name="Tettelin H."/>
            <person name="Glass J.I."/>
            <person name="Rusch D."/>
            <person name="Podicherti R."/>
            <person name="Tsui H.-C.T."/>
            <person name="Winkler M.E."/>
        </authorList>
    </citation>
    <scope>NUCLEOTIDE SEQUENCE</scope>
</reference>
<dbReference type="PANTHER" id="PTHR24095">
    <property type="entry name" value="ACETYL-COENZYME A SYNTHETASE"/>
    <property type="match status" value="1"/>
</dbReference>
<evidence type="ECO:0000259" key="3">
    <source>
        <dbReference type="Pfam" id="PF16177"/>
    </source>
</evidence>
<proteinExistence type="inferred from homology"/>
<feature type="non-terminal residue" evidence="4">
    <location>
        <position position="1"/>
    </location>
</feature>
<feature type="non-terminal residue" evidence="4">
    <location>
        <position position="242"/>
    </location>
</feature>
<evidence type="ECO:0000313" key="4">
    <source>
        <dbReference type="EMBL" id="SVE27286.1"/>
    </source>
</evidence>
<dbReference type="PANTHER" id="PTHR24095:SF14">
    <property type="entry name" value="ACETYL-COENZYME A SYNTHETASE 1"/>
    <property type="match status" value="1"/>
</dbReference>
<evidence type="ECO:0008006" key="5">
    <source>
        <dbReference type="Google" id="ProtNLM"/>
    </source>
</evidence>
<feature type="domain" description="Acetyl-coenzyme A synthetase N-terminal" evidence="3">
    <location>
        <begin position="68"/>
        <end position="127"/>
    </location>
</feature>